<gene>
    <name evidence="6" type="ORF">SAMN02583745_01189</name>
</gene>
<dbReference type="Pfam" id="PF02782">
    <property type="entry name" value="FGGY_C"/>
    <property type="match status" value="1"/>
</dbReference>
<dbReference type="PIRSF" id="PIRSF000538">
    <property type="entry name" value="GlpK"/>
    <property type="match status" value="1"/>
</dbReference>
<dbReference type="CDD" id="cd07802">
    <property type="entry name" value="ASKHA_NBD_FGGY_EcLyxK-like"/>
    <property type="match status" value="1"/>
</dbReference>
<dbReference type="InterPro" id="IPR018484">
    <property type="entry name" value="FGGY_N"/>
</dbReference>
<dbReference type="EMBL" id="FOHV01000007">
    <property type="protein sequence ID" value="SET03260.1"/>
    <property type="molecule type" value="Genomic_DNA"/>
</dbReference>
<dbReference type="PANTHER" id="PTHR43095">
    <property type="entry name" value="SUGAR KINASE"/>
    <property type="match status" value="1"/>
</dbReference>
<keyword evidence="2" id="KW-0808">Transferase</keyword>
<dbReference type="InterPro" id="IPR000577">
    <property type="entry name" value="Carb_kinase_FGGY"/>
</dbReference>
<keyword evidence="7" id="KW-1185">Reference proteome</keyword>
<evidence type="ECO:0000259" key="4">
    <source>
        <dbReference type="Pfam" id="PF00370"/>
    </source>
</evidence>
<dbReference type="GO" id="GO:0005975">
    <property type="term" value="P:carbohydrate metabolic process"/>
    <property type="evidence" value="ECO:0007669"/>
    <property type="project" value="InterPro"/>
</dbReference>
<dbReference type="Proteomes" id="UP000242642">
    <property type="component" value="Unassembled WGS sequence"/>
</dbReference>
<dbReference type="RefSeq" id="WP_177168596.1">
    <property type="nucleotide sequence ID" value="NZ_FOHV01000007.1"/>
</dbReference>
<evidence type="ECO:0000256" key="3">
    <source>
        <dbReference type="ARBA" id="ARBA00022777"/>
    </source>
</evidence>
<dbReference type="GO" id="GO:0016301">
    <property type="term" value="F:kinase activity"/>
    <property type="evidence" value="ECO:0007669"/>
    <property type="project" value="UniProtKB-KW"/>
</dbReference>
<evidence type="ECO:0000259" key="5">
    <source>
        <dbReference type="Pfam" id="PF02782"/>
    </source>
</evidence>
<name>A0A1I0B902_9GAMM</name>
<dbReference type="Pfam" id="PF00370">
    <property type="entry name" value="FGGY_N"/>
    <property type="match status" value="1"/>
</dbReference>
<dbReference type="InterPro" id="IPR043129">
    <property type="entry name" value="ATPase_NBD"/>
</dbReference>
<evidence type="ECO:0000256" key="2">
    <source>
        <dbReference type="ARBA" id="ARBA00022679"/>
    </source>
</evidence>
<evidence type="ECO:0000256" key="1">
    <source>
        <dbReference type="ARBA" id="ARBA00009156"/>
    </source>
</evidence>
<dbReference type="PANTHER" id="PTHR43095:SF3">
    <property type="entry name" value="L-XYLULOSE_3-KETO-L-GULONATE KINASE"/>
    <property type="match status" value="1"/>
</dbReference>
<proteinExistence type="inferred from homology"/>
<dbReference type="Gene3D" id="3.30.420.40">
    <property type="match status" value="2"/>
</dbReference>
<accession>A0A1I0B902</accession>
<feature type="domain" description="Carbohydrate kinase FGGY C-terminal" evidence="5">
    <location>
        <begin position="259"/>
        <end position="444"/>
    </location>
</feature>
<dbReference type="SUPFAM" id="SSF53067">
    <property type="entry name" value="Actin-like ATPase domain"/>
    <property type="match status" value="2"/>
</dbReference>
<protein>
    <submittedName>
        <fullName evidence="6">L-xylulokinase</fullName>
    </submittedName>
</protein>
<organism evidence="6 7">
    <name type="scientific">Thorsellia anophelis DSM 18579</name>
    <dbReference type="NCBI Taxonomy" id="1123402"/>
    <lineage>
        <taxon>Bacteria</taxon>
        <taxon>Pseudomonadati</taxon>
        <taxon>Pseudomonadota</taxon>
        <taxon>Gammaproteobacteria</taxon>
        <taxon>Enterobacterales</taxon>
        <taxon>Thorselliaceae</taxon>
        <taxon>Thorsellia</taxon>
    </lineage>
</organism>
<comment type="similarity">
    <text evidence="1">Belongs to the FGGY kinase family.</text>
</comment>
<dbReference type="AlphaFoldDB" id="A0A1I0B902"/>
<evidence type="ECO:0000313" key="7">
    <source>
        <dbReference type="Proteomes" id="UP000242642"/>
    </source>
</evidence>
<evidence type="ECO:0000313" key="6">
    <source>
        <dbReference type="EMBL" id="SET03260.1"/>
    </source>
</evidence>
<feature type="domain" description="Carbohydrate kinase FGGY N-terminal" evidence="4">
    <location>
        <begin position="3"/>
        <end position="248"/>
    </location>
</feature>
<keyword evidence="3 6" id="KW-0418">Kinase</keyword>
<dbReference type="InterPro" id="IPR050406">
    <property type="entry name" value="FGGY_Carb_Kinase"/>
</dbReference>
<reference evidence="7" key="1">
    <citation type="submission" date="2016-10" db="EMBL/GenBank/DDBJ databases">
        <authorList>
            <person name="Varghese N."/>
            <person name="Submissions S."/>
        </authorList>
    </citation>
    <scope>NUCLEOTIDE SEQUENCE [LARGE SCALE GENOMIC DNA]</scope>
    <source>
        <strain evidence="7">DSM 18579</strain>
    </source>
</reference>
<dbReference type="InterPro" id="IPR018485">
    <property type="entry name" value="FGGY_C"/>
</dbReference>
<sequence>MVYFIGIDIGGTVVKVGLYDLQGNEIGVESINENLLTPQQGYCERDMNLFWQNICQLLNTLISNKQITPSQIKGISFSAHGKGLYAIDKAGNPVRNGIISSDTRADDIARATGNNKDYQAVYNVSYQQLWPSHPAILLSWMKTHESAKYDKIDTVFMAHDYIRFKLTGQKHAELTNIAASNLVNQQLGAYDDSLFDYFNISDIKHALPPIIQSTELAGYITEESAALTGLLVGTPVYAGFFDVVSASVVSGVFDDTQLSVVLGTWSITTSVMNQITLDDNYPYIWGNYCLKDKFYVHEGTPTSASNLDWMLKVFFNGDTRYYEHFEQWASDYMDNPTTDIVFMPYLFASNTSKPLPATIFGLSANHELSDILPAVYHGIISSHLIHHKRILKINPNIKEVRLTGGPSQSKAWMQMFSDAFGLPVDVVDVKQSGCKGAAMCAAVGAGFYKDLDEAQKNMLNGFTRYEPRHHLKQIYDAHFDKFMNLVTLLEQH</sequence>
<dbReference type="STRING" id="1123402.SAMN02583745_01189"/>